<dbReference type="EMBL" id="CAJJDM010000083">
    <property type="protein sequence ID" value="CAD8088305.1"/>
    <property type="molecule type" value="Genomic_DNA"/>
</dbReference>
<evidence type="ECO:0000313" key="2">
    <source>
        <dbReference type="Proteomes" id="UP000688137"/>
    </source>
</evidence>
<name>A0A8S1NH28_PARPR</name>
<sequence length="54" mass="6466">MPISKTINMKTDIEFNIDGILRQMINELFNEIMTSYKSNLQLFIDRSEVNQKHY</sequence>
<protein>
    <submittedName>
        <fullName evidence="1">Uncharacterized protein</fullName>
    </submittedName>
</protein>
<gene>
    <name evidence="1" type="ORF">PPRIM_AZ9-3.1.T0800189</name>
</gene>
<proteinExistence type="predicted"/>
<dbReference type="Proteomes" id="UP000688137">
    <property type="component" value="Unassembled WGS sequence"/>
</dbReference>
<dbReference type="AlphaFoldDB" id="A0A8S1NH28"/>
<keyword evidence="2" id="KW-1185">Reference proteome</keyword>
<reference evidence="1" key="1">
    <citation type="submission" date="2021-01" db="EMBL/GenBank/DDBJ databases">
        <authorList>
            <consortium name="Genoscope - CEA"/>
            <person name="William W."/>
        </authorList>
    </citation>
    <scope>NUCLEOTIDE SEQUENCE</scope>
</reference>
<accession>A0A8S1NH28</accession>
<evidence type="ECO:0000313" key="1">
    <source>
        <dbReference type="EMBL" id="CAD8088305.1"/>
    </source>
</evidence>
<organism evidence="1 2">
    <name type="scientific">Paramecium primaurelia</name>
    <dbReference type="NCBI Taxonomy" id="5886"/>
    <lineage>
        <taxon>Eukaryota</taxon>
        <taxon>Sar</taxon>
        <taxon>Alveolata</taxon>
        <taxon>Ciliophora</taxon>
        <taxon>Intramacronucleata</taxon>
        <taxon>Oligohymenophorea</taxon>
        <taxon>Peniculida</taxon>
        <taxon>Parameciidae</taxon>
        <taxon>Paramecium</taxon>
    </lineage>
</organism>
<comment type="caution">
    <text evidence="1">The sequence shown here is derived from an EMBL/GenBank/DDBJ whole genome shotgun (WGS) entry which is preliminary data.</text>
</comment>